<accession>A0A6A6ZGI2</accession>
<evidence type="ECO:0000313" key="1">
    <source>
        <dbReference type="EMBL" id="KAF2819297.1"/>
    </source>
</evidence>
<dbReference type="Proteomes" id="UP000799424">
    <property type="component" value="Unassembled WGS sequence"/>
</dbReference>
<name>A0A6A6ZGI2_9PLEO</name>
<protein>
    <submittedName>
        <fullName evidence="1">Uncharacterized protein</fullName>
    </submittedName>
</protein>
<dbReference type="AlphaFoldDB" id="A0A6A6ZGI2"/>
<reference evidence="1" key="1">
    <citation type="journal article" date="2020" name="Stud. Mycol.">
        <title>101 Dothideomycetes genomes: a test case for predicting lifestyles and emergence of pathogens.</title>
        <authorList>
            <person name="Haridas S."/>
            <person name="Albert R."/>
            <person name="Binder M."/>
            <person name="Bloem J."/>
            <person name="Labutti K."/>
            <person name="Salamov A."/>
            <person name="Andreopoulos B."/>
            <person name="Baker S."/>
            <person name="Barry K."/>
            <person name="Bills G."/>
            <person name="Bluhm B."/>
            <person name="Cannon C."/>
            <person name="Castanera R."/>
            <person name="Culley D."/>
            <person name="Daum C."/>
            <person name="Ezra D."/>
            <person name="Gonzalez J."/>
            <person name="Henrissat B."/>
            <person name="Kuo A."/>
            <person name="Liang C."/>
            <person name="Lipzen A."/>
            <person name="Lutzoni F."/>
            <person name="Magnuson J."/>
            <person name="Mondo S."/>
            <person name="Nolan M."/>
            <person name="Ohm R."/>
            <person name="Pangilinan J."/>
            <person name="Park H.-J."/>
            <person name="Ramirez L."/>
            <person name="Alfaro M."/>
            <person name="Sun H."/>
            <person name="Tritt A."/>
            <person name="Yoshinaga Y."/>
            <person name="Zwiers L.-H."/>
            <person name="Turgeon B."/>
            <person name="Goodwin S."/>
            <person name="Spatafora J."/>
            <person name="Crous P."/>
            <person name="Grigoriev I."/>
        </authorList>
    </citation>
    <scope>NUCLEOTIDE SEQUENCE</scope>
    <source>
        <strain evidence="1">CBS 113818</strain>
    </source>
</reference>
<dbReference type="OrthoDB" id="5121585at2759"/>
<sequence>MTIEASSTPFIQHIRVKGFLPLYTVENGFRRCDFSGGSLGLYDRSATRQSVIAMSRKDRGRYMDFTFDIKNNNPGVNRGSFIMRGTFIAKDHRASVWHGVSFELDVPDVRNSCKGFSQALCPTKYLPTGFQGSIQFEVTLATDSSTMNTFSVPIEFYVLPEEVPKYILDGLPLKLLQILLLNRFKGYEDSHKGWIKYCMDFLRSQNFRYETLGGKYNYCDAPNSLIETQCYLEHWLAHYESMKDENVKNNKGRQRRVNCYDLAALGQVMLAIGLDATKHKLRMKFLQPYGMIKPTSLIGFPEFKCNNPFFEDGKTDPQYDPRPLWTEDSKLYRSGFFNHAFLAIKVEDEEEKIIDATCGPAIGTLNMVEYVNAAIDRQASLSLKYTEGHRLGGLISRPGSAEDVKDGAGVQRIISPVDVQIYKFGDTPEAGLVRRITTAMNRRNPFPRGDLLPPSIHTDGFTLSLSWFFAPATDTPFPTIDIIAYNSRGGLQQLEYMNREEAFEEAVGASRASIRPITEYVGGYYPNIRRGIMGSDEGSAEPFALWQQGIQGDKGEPYGMVVTVKGFAKEDTRRIVNFLVRVIDEELNDRREVDGDLKVVCHSKDGSVIDHTQPMAVSLYSDFELATSCTIQNEAGAEIQIIGANIATQTGNAVYLEPMFTEGSKSLRFKFAACKAGTDEITISYLTTHLHELQLKVKVKISKDWN</sequence>
<evidence type="ECO:0000313" key="2">
    <source>
        <dbReference type="Proteomes" id="UP000799424"/>
    </source>
</evidence>
<proteinExistence type="predicted"/>
<dbReference type="EMBL" id="MU006245">
    <property type="protein sequence ID" value="KAF2819297.1"/>
    <property type="molecule type" value="Genomic_DNA"/>
</dbReference>
<gene>
    <name evidence="1" type="ORF">CC86DRAFT_144408</name>
</gene>
<organism evidence="1 2">
    <name type="scientific">Ophiobolus disseminans</name>
    <dbReference type="NCBI Taxonomy" id="1469910"/>
    <lineage>
        <taxon>Eukaryota</taxon>
        <taxon>Fungi</taxon>
        <taxon>Dikarya</taxon>
        <taxon>Ascomycota</taxon>
        <taxon>Pezizomycotina</taxon>
        <taxon>Dothideomycetes</taxon>
        <taxon>Pleosporomycetidae</taxon>
        <taxon>Pleosporales</taxon>
        <taxon>Pleosporineae</taxon>
        <taxon>Phaeosphaeriaceae</taxon>
        <taxon>Ophiobolus</taxon>
    </lineage>
</organism>
<keyword evidence="2" id="KW-1185">Reference proteome</keyword>